<dbReference type="Proteomes" id="UP001060336">
    <property type="component" value="Chromosome"/>
</dbReference>
<dbReference type="GO" id="GO:0046421">
    <property type="term" value="F:methylisocitrate lyase activity"/>
    <property type="evidence" value="ECO:0007669"/>
    <property type="project" value="UniProtKB-EC"/>
</dbReference>
<gene>
    <name evidence="7" type="primary">prpB</name>
    <name evidence="7" type="ORF">NUH88_21935</name>
</gene>
<comment type="pathway">
    <text evidence="6">Organic acid metabolism; propanoate degradation.</text>
</comment>
<dbReference type="EC" id="4.1.3.30" evidence="6"/>
<dbReference type="PANTHER" id="PTHR42905">
    <property type="entry name" value="PHOSPHOENOLPYRUVATE CARBOXYLASE"/>
    <property type="match status" value="1"/>
</dbReference>
<dbReference type="RefSeq" id="WP_257769023.1">
    <property type="nucleotide sequence ID" value="NZ_CP102480.1"/>
</dbReference>
<evidence type="ECO:0000313" key="8">
    <source>
        <dbReference type="Proteomes" id="UP001060336"/>
    </source>
</evidence>
<comment type="cofactor">
    <cofactor evidence="1">
        <name>Mg(2+)</name>
        <dbReference type="ChEBI" id="CHEBI:18420"/>
    </cofactor>
</comment>
<evidence type="ECO:0000256" key="5">
    <source>
        <dbReference type="ARBA" id="ARBA00023239"/>
    </source>
</evidence>
<dbReference type="CDD" id="cd00377">
    <property type="entry name" value="ICL_PEPM"/>
    <property type="match status" value="1"/>
</dbReference>
<comment type="catalytic activity">
    <reaction evidence="6">
        <text>(2S,3R)-3-hydroxybutane-1,2,3-tricarboxylate = pyruvate + succinate</text>
        <dbReference type="Rhea" id="RHEA:16809"/>
        <dbReference type="ChEBI" id="CHEBI:15361"/>
        <dbReference type="ChEBI" id="CHEBI:30031"/>
        <dbReference type="ChEBI" id="CHEBI:57429"/>
        <dbReference type="EC" id="4.1.3.30"/>
    </reaction>
</comment>
<reference evidence="7" key="1">
    <citation type="submission" date="2022-08" db="EMBL/GenBank/DDBJ databases">
        <title>Nisaea acidiphila sp. nov., isolated from a marine algal debris and emended description of the genus Nisaea Urios et al. 2008.</title>
        <authorList>
            <person name="Kwon K."/>
        </authorList>
    </citation>
    <scope>NUCLEOTIDE SEQUENCE</scope>
    <source>
        <strain evidence="7">MEBiC11861</strain>
    </source>
</reference>
<comment type="similarity">
    <text evidence="2 6">Belongs to the isocitrate lyase/PEP mutase superfamily. Methylisocitrate lyase family.</text>
</comment>
<dbReference type="PANTHER" id="PTHR42905:SF5">
    <property type="entry name" value="CARBOXYVINYL-CARBOXYPHOSPHONATE PHOSPHORYLMUTASE, CHLOROPLASTIC"/>
    <property type="match status" value="1"/>
</dbReference>
<protein>
    <recommendedName>
        <fullName evidence="6">Methylisocitrate lyase</fullName>
        <ecNumber evidence="6">4.1.3.30</ecNumber>
    </recommendedName>
</protein>
<evidence type="ECO:0000256" key="3">
    <source>
        <dbReference type="ARBA" id="ARBA00022723"/>
    </source>
</evidence>
<keyword evidence="3" id="KW-0479">Metal-binding</keyword>
<dbReference type="NCBIfam" id="TIGR02317">
    <property type="entry name" value="prpB"/>
    <property type="match status" value="1"/>
</dbReference>
<dbReference type="EMBL" id="CP102480">
    <property type="protein sequence ID" value="UUX50037.1"/>
    <property type="molecule type" value="Genomic_DNA"/>
</dbReference>
<dbReference type="InterPro" id="IPR039556">
    <property type="entry name" value="ICL/PEPM"/>
</dbReference>
<dbReference type="AlphaFoldDB" id="A0A9J7AX52"/>
<keyword evidence="5 6" id="KW-0456">Lyase</keyword>
<evidence type="ECO:0000313" key="7">
    <source>
        <dbReference type="EMBL" id="UUX50037.1"/>
    </source>
</evidence>
<dbReference type="Gene3D" id="3.20.20.60">
    <property type="entry name" value="Phosphoenolpyruvate-binding domains"/>
    <property type="match status" value="1"/>
</dbReference>
<dbReference type="Pfam" id="PF13714">
    <property type="entry name" value="PEP_mutase"/>
    <property type="match status" value="1"/>
</dbReference>
<accession>A0A9J7AX52</accession>
<dbReference type="InterPro" id="IPR040442">
    <property type="entry name" value="Pyrv_kinase-like_dom_sf"/>
</dbReference>
<keyword evidence="8" id="KW-1185">Reference proteome</keyword>
<evidence type="ECO:0000256" key="4">
    <source>
        <dbReference type="ARBA" id="ARBA00022842"/>
    </source>
</evidence>
<comment type="function">
    <text evidence="6">Catalyzes the thermodynamically favored C-C bond cleavage of (2R,3S)-2-methylisocitrate to yield pyruvate and succinate.</text>
</comment>
<evidence type="ECO:0000256" key="2">
    <source>
        <dbReference type="ARBA" id="ARBA00009282"/>
    </source>
</evidence>
<organism evidence="7 8">
    <name type="scientific">Nisaea acidiphila</name>
    <dbReference type="NCBI Taxonomy" id="1862145"/>
    <lineage>
        <taxon>Bacteria</taxon>
        <taxon>Pseudomonadati</taxon>
        <taxon>Pseudomonadota</taxon>
        <taxon>Alphaproteobacteria</taxon>
        <taxon>Rhodospirillales</taxon>
        <taxon>Thalassobaculaceae</taxon>
        <taxon>Nisaea</taxon>
    </lineage>
</organism>
<keyword evidence="4" id="KW-0460">Magnesium</keyword>
<proteinExistence type="inferred from homology"/>
<dbReference type="GO" id="GO:0046872">
    <property type="term" value="F:metal ion binding"/>
    <property type="evidence" value="ECO:0007669"/>
    <property type="project" value="UniProtKB-KW"/>
</dbReference>
<dbReference type="SUPFAM" id="SSF51621">
    <property type="entry name" value="Phosphoenolpyruvate/pyruvate domain"/>
    <property type="match status" value="1"/>
</dbReference>
<evidence type="ECO:0000256" key="6">
    <source>
        <dbReference type="RuleBase" id="RU361121"/>
    </source>
</evidence>
<dbReference type="KEGG" id="naci:NUH88_21935"/>
<dbReference type="PROSITE" id="PS00161">
    <property type="entry name" value="ISOCITRATE_LYASE"/>
    <property type="match status" value="1"/>
</dbReference>
<sequence length="301" mass="32566">MTWLLENAALRPAGDRLAALWERPGILRIPGAHDPFSAVVARDTGFETLYLSGGALSASLALPDLGMMTMEELIGQVRGIVRASRLPLVVDGDTGYGEALNVMRLCRELEEAGAAAVQLEDQVLPKKCGHLSDKLLNDTDSMCAKIAAARKARRSLRIIARTDAMASEGLEAAIARAQSYVAAGADAIFPEALTDEGHFRAFAEALDVPLLANMTEFGKTPYYTAEQFEAWGFKMVIWPVTSMRAAAGIVRDLYAHLAEFGGQEGFLDRLMARKDIYKHIGYADYESLDGSIAASVVPEVD</sequence>
<name>A0A9J7AX52_9PROT</name>
<dbReference type="InterPro" id="IPR012695">
    <property type="entry name" value="PrpB"/>
</dbReference>
<evidence type="ECO:0000256" key="1">
    <source>
        <dbReference type="ARBA" id="ARBA00001946"/>
    </source>
</evidence>
<dbReference type="GO" id="GO:0019629">
    <property type="term" value="P:propionate catabolic process, 2-methylcitrate cycle"/>
    <property type="evidence" value="ECO:0007669"/>
    <property type="project" value="InterPro"/>
</dbReference>
<dbReference type="InterPro" id="IPR015813">
    <property type="entry name" value="Pyrv/PenolPyrv_kinase-like_dom"/>
</dbReference>
<dbReference type="InterPro" id="IPR018523">
    <property type="entry name" value="Isocitrate_lyase_ph_CS"/>
</dbReference>